<dbReference type="SUPFAM" id="SSF52172">
    <property type="entry name" value="CheY-like"/>
    <property type="match status" value="1"/>
</dbReference>
<name>A0A8K0MZE0_COCNU</name>
<evidence type="ECO:0000313" key="3">
    <source>
        <dbReference type="Proteomes" id="UP000797356"/>
    </source>
</evidence>
<reference evidence="2" key="2">
    <citation type="submission" date="2019-07" db="EMBL/GenBank/DDBJ databases">
        <authorList>
            <person name="Yang Y."/>
            <person name="Bocs S."/>
            <person name="Baudouin L."/>
        </authorList>
    </citation>
    <scope>NUCLEOTIDE SEQUENCE</scope>
    <source>
        <tissue evidence="2">Spear leaf of Hainan Tall coconut</tissue>
    </source>
</reference>
<evidence type="ECO:0000256" key="1">
    <source>
        <dbReference type="SAM" id="MobiDB-lite"/>
    </source>
</evidence>
<keyword evidence="3" id="KW-1185">Reference proteome</keyword>
<comment type="caution">
    <text evidence="2">The sequence shown here is derived from an EMBL/GenBank/DDBJ whole genome shotgun (WGS) entry which is preliminary data.</text>
</comment>
<dbReference type="EMBL" id="CM017874">
    <property type="protein sequence ID" value="KAG1334871.1"/>
    <property type="molecule type" value="Genomic_DNA"/>
</dbReference>
<feature type="region of interest" description="Disordered" evidence="1">
    <location>
        <begin position="1"/>
        <end position="23"/>
    </location>
</feature>
<organism evidence="2 3">
    <name type="scientific">Cocos nucifera</name>
    <name type="common">Coconut palm</name>
    <dbReference type="NCBI Taxonomy" id="13894"/>
    <lineage>
        <taxon>Eukaryota</taxon>
        <taxon>Viridiplantae</taxon>
        <taxon>Streptophyta</taxon>
        <taxon>Embryophyta</taxon>
        <taxon>Tracheophyta</taxon>
        <taxon>Spermatophyta</taxon>
        <taxon>Magnoliopsida</taxon>
        <taxon>Liliopsida</taxon>
        <taxon>Arecaceae</taxon>
        <taxon>Arecoideae</taxon>
        <taxon>Cocoseae</taxon>
        <taxon>Attaleinae</taxon>
        <taxon>Cocos</taxon>
    </lineage>
</organism>
<protein>
    <recommendedName>
        <fullName evidence="4">Response regulatory domain-containing protein</fullName>
    </recommendedName>
</protein>
<accession>A0A8K0MZE0</accession>
<evidence type="ECO:0000313" key="2">
    <source>
        <dbReference type="EMBL" id="KAG1334871.1"/>
    </source>
</evidence>
<feature type="compositionally biased region" description="Low complexity" evidence="1">
    <location>
        <begin position="10"/>
        <end position="23"/>
    </location>
</feature>
<proteinExistence type="predicted"/>
<gene>
    <name evidence="2" type="ORF">COCNU_03G009900</name>
</gene>
<dbReference type="InterPro" id="IPR011006">
    <property type="entry name" value="CheY-like_superfamily"/>
</dbReference>
<dbReference type="AlphaFoldDB" id="A0A8K0MZE0"/>
<dbReference type="OrthoDB" id="10262808at2759"/>
<sequence>MATVQQMPLSSMGMGSVYGGSSSKVNEPMPKDFPMGLRVLVVDDDTTCLKVLERMLLECHYNGELVSVLFFFLWESSVPCCLLVDLVCCESGVYVLFSNSR</sequence>
<evidence type="ECO:0008006" key="4">
    <source>
        <dbReference type="Google" id="ProtNLM"/>
    </source>
</evidence>
<reference evidence="2" key="1">
    <citation type="journal article" date="2017" name="Gigascience">
        <title>The genome draft of coconut (Cocos nucifera).</title>
        <authorList>
            <person name="Xiao Y."/>
            <person name="Xu P."/>
            <person name="Fan H."/>
            <person name="Baudouin L."/>
            <person name="Xia W."/>
            <person name="Bocs S."/>
            <person name="Xu J."/>
            <person name="Li Q."/>
            <person name="Guo A."/>
            <person name="Zhou L."/>
            <person name="Li J."/>
            <person name="Wu Y."/>
            <person name="Ma Z."/>
            <person name="Armero A."/>
            <person name="Issali A.E."/>
            <person name="Liu N."/>
            <person name="Peng M."/>
            <person name="Yang Y."/>
        </authorList>
    </citation>
    <scope>NUCLEOTIDE SEQUENCE</scope>
    <source>
        <tissue evidence="2">Spear leaf of Hainan Tall coconut</tissue>
    </source>
</reference>
<dbReference type="Proteomes" id="UP000797356">
    <property type="component" value="Chromosome 3"/>
</dbReference>